<accession>A0ACD1H3L2</accession>
<reference evidence="1" key="1">
    <citation type="submission" date="2018-02" db="EMBL/GenBank/DDBJ databases">
        <title>The genomes of Aspergillus section Nigri reveals drivers in fungal speciation.</title>
        <authorList>
            <consortium name="DOE Joint Genome Institute"/>
            <person name="Vesth T.C."/>
            <person name="Nybo J."/>
            <person name="Theobald S."/>
            <person name="Brandl J."/>
            <person name="Frisvad J.C."/>
            <person name="Nielsen K.F."/>
            <person name="Lyhne E.K."/>
            <person name="Kogle M.E."/>
            <person name="Kuo A."/>
            <person name="Riley R."/>
            <person name="Clum A."/>
            <person name="Nolan M."/>
            <person name="Lipzen A."/>
            <person name="Salamov A."/>
            <person name="Henrissat B."/>
            <person name="Wiebenga A."/>
            <person name="De vries R.P."/>
            <person name="Grigoriev I.V."/>
            <person name="Mortensen U.H."/>
            <person name="Andersen M.R."/>
            <person name="Baker S.E."/>
        </authorList>
    </citation>
    <scope>NUCLEOTIDE SEQUENCE</scope>
    <source>
        <strain evidence="1">CBS 121060</strain>
    </source>
</reference>
<dbReference type="Proteomes" id="UP000249661">
    <property type="component" value="Unassembled WGS sequence"/>
</dbReference>
<organism evidence="1 2">
    <name type="scientific">Aspergillus aculeatinus CBS 121060</name>
    <dbReference type="NCBI Taxonomy" id="1448322"/>
    <lineage>
        <taxon>Eukaryota</taxon>
        <taxon>Fungi</taxon>
        <taxon>Dikarya</taxon>
        <taxon>Ascomycota</taxon>
        <taxon>Pezizomycotina</taxon>
        <taxon>Eurotiomycetes</taxon>
        <taxon>Eurotiomycetidae</taxon>
        <taxon>Eurotiales</taxon>
        <taxon>Aspergillaceae</taxon>
        <taxon>Aspergillus</taxon>
        <taxon>Aspergillus subgen. Circumdati</taxon>
    </lineage>
</organism>
<name>A0ACD1H3L2_9EURO</name>
<evidence type="ECO:0000313" key="1">
    <source>
        <dbReference type="EMBL" id="RAH68134.1"/>
    </source>
</evidence>
<dbReference type="EMBL" id="KZ824969">
    <property type="protein sequence ID" value="RAH68134.1"/>
    <property type="molecule type" value="Genomic_DNA"/>
</dbReference>
<protein>
    <submittedName>
        <fullName evidence="1">Acetyl-CoA synthetase-like protein</fullName>
    </submittedName>
</protein>
<sequence length="2384" mass="263280">MNLCLDRHVISLPLDEELLARWRASGTSNSPAHPLKAAWALLLSRVSGVPRSKFGVIETPMTSVVDPKINPTSSELPHVETWAISENADIALRDAAEESTECLVETEATSAIIISWDGETALLPSTFQTVVLLNCGLSPAQMYMSFSPEFLTISMAWAQLASCVRLLEQMILTPDLPLSKVDFLGSYGEKTIQQWNDPYSLSRPNVCIHTLIQEHCHSQPEAEALCAWDGSVTYAELDRLSLAISILLQTYGIGSETIVPLLFEKSQWTAIAMLGVLRAGGAFVLLDPSHPVHRLEEICVEVEATVVLTSRSLHELGGRVHRQAIAVPRTEIEVDKSNCNRTSVVNPSNAAYIAFTSGSTGKPKGIVIEHRSFCANALTQNAVQNLNSRTRAFQFAAHAFDSSILEMLMTLIAGGCVCIPSEEQRLNGLSNAINTLQANWLELTPSVARFLQPDLIPGVKSLLLVGEPMSRKDVSQWADRVQLLNAYGPAECSVVTTIQPRVKANDPQNIGRSYSGHCWIVNPQDHDQLEPLGAVGELLVSGPIVARGYLNYPRQTSFISTPRWATRFGVPEDERFYRTGDLARYNVDDGTLQYIGRKDREVKIHGQRIDLQEIEYLASQYQNEVAAVVDVIQLGDSSAGKLLTIFLAYADTDLCSDSCKGQIVSVDAAMRSVSAGMRGWLQDRLPPYMIPTKYVWVTGFPLTRTGKLDRRALVDLGTAATHSRTHNSETESSTMDSHEDSDFDPDMLLKEDLIRSLFAEVLDCPGQAIGKHDDFYELGGNSLAAIELVARARSRGLELTVAEVIRSQTAHKIARSSLETAESPEIPPFALLGRHDREEILSTAAVQCQVMPSQIEDIYPCTPLQEGLMSLSIKRPGAFIGTYQFSLPSSTSVTQLRAAWERLWVVHPILRTRIVSAKDGTMMQVVIKDDLLCREGLFADDVRRSMGFGSPLARLTIQQLNTPVLFILTIHHAIFDGWSYVQLLEDLHSFYQGQSPEPRPAFTHYIQYLATSDSHMSRSFWKDELKDYQSPVFPSSLSRRPSALPQWLVKSHQVSLADLEVNWKLANQIKLAWALVVSSQSNSDDVIYGLTVTGRNAPVSGIDRITGPTFTTFPFRTQLNTELSVQQTLAELQEHDVSLMPYEHTGLKTIAESSPEAAWACSFQNLLTIRLRSSQSTSSAFLDLPENEAEDLNFASYPLSIVVQQKDSLLKIKAFYDGEILTPSVVQDLLDDFESFLQHVIQQPHSIIGNLKSLVSQRWQQMAEINTEAYDHPSPRCLHDVIQGLGVTQPEWEAVCAWDGSLTYEELIAMGRSLAGHLQLSGSGPGTIVGICLGRTRLFPVTILGVLMSGAAMVLLEPNFPAQRLNGILDDVDAQFVICSPGLQDKFECGTKTTRQIIPFAWNLGEWKGCDSWLPPPVSPSDPMYVAFTSGSTGTPKGVVIEHGMVYSTIHAHKDAIGAAKSSRCLLFASPAFDICLAEIFFMLATGGCVCIPSESQRMNSLGETMSAMRVNMAMLTPSVARTLSPEKVPSLQTLILGGESPSASDLATWAPRVRLHQSYGPAECTMYASTTPQLAPNSVLNNVGSSLNATYWIVNPEDHNELMPVGSMGELLIGGPLVGRGYINRPKESAAAFIQDPAWSHQIPALLGSRLYKTGDLAILNRDKSLLLIGRKDTQVKLHGQRIELHEIERCAEGFGHDLAVIVELVEIQSVQRSSLVAFAYSPVTVERTLAMTPALGDDQIPFLPPSADNRQLFAGLRQHLQQHLAPFMVPSLMLELSCLPLSPTGKIDRKTLRHAASMLDTETLRMHRGGVAGSKTEPVSPQEQFVRASFATALSLDEQTIGLDDNFFALGGDSLSAMRVLTLCRRGNMNISMHEFLSHDTVSSLCAYVRSNQNQCPDPAFQKGVTPKYHSEGEAGSVYSSDVAHDFEMIRYQLTSLQSHNIQDIYPCSDAHNGILELYSSQYTSTAIFQILPGGSVSAVQVSNAWNHLVKRHAALRTIVVVDPQAVARKLQVVLHPGTLQDPICASSGTALADLRSLRPVQSWELSPLYRLFIRQDDGGEVFMRLETGGALIDAFSMSILMRELCLILDGQPLPSISITYRQYLTHLQQQRPSAKALHYWSHVLHDAQPSHLSRRPEETPSPSFPPSPRAQSRHLSPAQFHDLNAFWRAHRLTITNICQLAWALTLGRYTNTRDVCFGTVTSGREDLDLDVWDSVGSFFNILPCRLALEANITVVEALNRNQAGIQRRTEHQNCSMPDMIRRSRAQPDNDLDQQLFNTVLTVQNTVSTNSHPARSQDKETAAATATRSTQVELLDLEDPTEYDFCLAVHTSPAQIEIELRYWTSTASEKYASEILARMLEFLDLIVRNPTEPLLKILRVES</sequence>
<evidence type="ECO:0000313" key="2">
    <source>
        <dbReference type="Proteomes" id="UP000249661"/>
    </source>
</evidence>
<gene>
    <name evidence="1" type="ORF">BO66DRAFT_472963</name>
</gene>
<keyword evidence="2" id="KW-1185">Reference proteome</keyword>
<proteinExistence type="predicted"/>